<reference evidence="7" key="1">
    <citation type="submission" date="2020-05" db="EMBL/GenBank/DDBJ databases">
        <authorList>
            <person name="Delgado-Blas J."/>
        </authorList>
    </citation>
    <scope>NUCLEOTIDE SEQUENCE</scope>
    <source>
        <strain evidence="7">BB1454</strain>
    </source>
</reference>
<evidence type="ECO:0000256" key="1">
    <source>
        <dbReference type="ARBA" id="ARBA00022723"/>
    </source>
</evidence>
<dbReference type="RefSeq" id="WP_043384161.1">
    <property type="nucleotide sequence ID" value="NZ_CAHPRW010000020.1"/>
</dbReference>
<dbReference type="Proteomes" id="UP001158297">
    <property type="component" value="Unassembled WGS sequence"/>
</dbReference>
<evidence type="ECO:0000313" key="8">
    <source>
        <dbReference type="EMBL" id="MDH0362290.1"/>
    </source>
</evidence>
<dbReference type="PROSITE" id="PS51128">
    <property type="entry name" value="ZF_DKSA_2"/>
    <property type="match status" value="1"/>
</dbReference>
<keyword evidence="1" id="KW-0479">Metal-binding</keyword>
<evidence type="ECO:0000259" key="6">
    <source>
        <dbReference type="Pfam" id="PF01258"/>
    </source>
</evidence>
<dbReference type="SUPFAM" id="SSF109635">
    <property type="entry name" value="DnaK suppressor protein DksA, alpha-hairpin domain"/>
    <property type="match status" value="1"/>
</dbReference>
<feature type="zinc finger region" description="dksA C4-type" evidence="4">
    <location>
        <begin position="91"/>
        <end position="115"/>
    </location>
</feature>
<feature type="domain" description="Zinc finger DksA/TraR C4-type" evidence="6">
    <location>
        <begin position="86"/>
        <end position="120"/>
    </location>
</feature>
<evidence type="ECO:0000313" key="7">
    <source>
        <dbReference type="EMBL" id="CAB5686517.1"/>
    </source>
</evidence>
<evidence type="ECO:0000256" key="3">
    <source>
        <dbReference type="ARBA" id="ARBA00022833"/>
    </source>
</evidence>
<dbReference type="eggNOG" id="COG1734">
    <property type="taxonomic scope" value="Bacteria"/>
</dbReference>
<evidence type="ECO:0000256" key="2">
    <source>
        <dbReference type="ARBA" id="ARBA00022771"/>
    </source>
</evidence>
<dbReference type="EMBL" id="JAODZU010000003">
    <property type="protein sequence ID" value="MDH0362290.1"/>
    <property type="molecule type" value="Genomic_DNA"/>
</dbReference>
<dbReference type="InterPro" id="IPR037187">
    <property type="entry name" value="DnaK_N"/>
</dbReference>
<dbReference type="GeneID" id="74939409"/>
<protein>
    <submittedName>
        <fullName evidence="7">DnaK suppressor protein</fullName>
    </submittedName>
    <submittedName>
        <fullName evidence="8">TraR/DksA family transcriptional regulator</fullName>
    </submittedName>
</protein>
<evidence type="ECO:0000256" key="4">
    <source>
        <dbReference type="PROSITE-ProRule" id="PRU00510"/>
    </source>
</evidence>
<organism evidence="8 9">
    <name type="scientific">Comamonas aquatica</name>
    <dbReference type="NCBI Taxonomy" id="225991"/>
    <lineage>
        <taxon>Bacteria</taxon>
        <taxon>Pseudomonadati</taxon>
        <taxon>Pseudomonadota</taxon>
        <taxon>Betaproteobacteria</taxon>
        <taxon>Burkholderiales</taxon>
        <taxon>Comamonadaceae</taxon>
        <taxon>Comamonas</taxon>
    </lineage>
</organism>
<evidence type="ECO:0000256" key="5">
    <source>
        <dbReference type="SAM" id="MobiDB-lite"/>
    </source>
</evidence>
<dbReference type="EMBL" id="CAHPSC010000020">
    <property type="protein sequence ID" value="CAB5686517.1"/>
    <property type="molecule type" value="Genomic_DNA"/>
</dbReference>
<name>A0A1B2D286_9BURK</name>
<dbReference type="PANTHER" id="PTHR33823">
    <property type="entry name" value="RNA POLYMERASE-BINDING TRANSCRIPTION FACTOR DKSA-RELATED"/>
    <property type="match status" value="1"/>
</dbReference>
<comment type="caution">
    <text evidence="8">The sequence shown here is derived from an EMBL/GenBank/DDBJ whole genome shotgun (WGS) entry which is preliminary data.</text>
</comment>
<gene>
    <name evidence="7" type="primary">dksA_2</name>
    <name evidence="7" type="ORF">GHA_01734</name>
    <name evidence="8" type="ORF">N7330_04320</name>
</gene>
<feature type="compositionally biased region" description="Acidic residues" evidence="5">
    <location>
        <begin position="36"/>
        <end position="46"/>
    </location>
</feature>
<feature type="region of interest" description="Disordered" evidence="5">
    <location>
        <begin position="23"/>
        <end position="59"/>
    </location>
</feature>
<dbReference type="OrthoDB" id="9811543at2"/>
<sequence length="123" mass="13954">MTALTHTQLQTFRHLLQQREQQLRQELAAAHQEQEQQAEDAEDMPPEPDANQTHETADREVRYAEAVRDQQELQDVRAALQRLDDGSYGECVVCGKAIAVPRLQAFPSAKRCIQCQTKLEAKG</sequence>
<keyword evidence="2" id="KW-0863">Zinc-finger</keyword>
<dbReference type="Pfam" id="PF01258">
    <property type="entry name" value="zf-dskA_traR"/>
    <property type="match status" value="1"/>
</dbReference>
<evidence type="ECO:0000313" key="9">
    <source>
        <dbReference type="Proteomes" id="UP001158297"/>
    </source>
</evidence>
<reference evidence="8" key="2">
    <citation type="submission" date="2022-09" db="EMBL/GenBank/DDBJ databases">
        <title>Intensive care unit water sources are persistently colonized with multi-drug resistant bacteria and are the site of extensive horizontal gene transfer of antibiotic resistance genes.</title>
        <authorList>
            <person name="Diorio-Toth L."/>
        </authorList>
    </citation>
    <scope>NUCLEOTIDE SEQUENCE</scope>
    <source>
        <strain evidence="8">GD04130</strain>
    </source>
</reference>
<dbReference type="GO" id="GO:0008270">
    <property type="term" value="F:zinc ion binding"/>
    <property type="evidence" value="ECO:0007669"/>
    <property type="project" value="UniProtKB-KW"/>
</dbReference>
<keyword evidence="3" id="KW-0862">Zinc</keyword>
<dbReference type="AlphaFoldDB" id="A0A1B2D286"/>
<dbReference type="SUPFAM" id="SSF57716">
    <property type="entry name" value="Glucocorticoid receptor-like (DNA-binding domain)"/>
    <property type="match status" value="1"/>
</dbReference>
<dbReference type="InterPro" id="IPR000962">
    <property type="entry name" value="Znf_DskA_TraR"/>
</dbReference>
<proteinExistence type="predicted"/>
<dbReference type="Proteomes" id="UP000834458">
    <property type="component" value="Unassembled WGS sequence"/>
</dbReference>
<dbReference type="PANTHER" id="PTHR33823:SF4">
    <property type="entry name" value="GENERAL STRESS PROTEIN 16O"/>
    <property type="match status" value="1"/>
</dbReference>
<dbReference type="Gene3D" id="1.20.120.910">
    <property type="entry name" value="DksA, coiled-coil domain"/>
    <property type="match status" value="1"/>
</dbReference>
<accession>A0A1B2D286</accession>